<evidence type="ECO:0000313" key="4">
    <source>
        <dbReference type="Proteomes" id="UP000294834"/>
    </source>
</evidence>
<dbReference type="EMBL" id="SLTX01000002">
    <property type="protein sequence ID" value="TDB04061.1"/>
    <property type="molecule type" value="Genomic_DNA"/>
</dbReference>
<evidence type="ECO:0000313" key="3">
    <source>
        <dbReference type="EMBL" id="TDB04061.1"/>
    </source>
</evidence>
<comment type="caution">
    <text evidence="1">The sequence shown here is derived from an EMBL/GenBank/DDBJ whole genome shotgun (WGS) entry which is preliminary data.</text>
</comment>
<accession>A0A4Q5HPJ7</accession>
<sequence>MLEDRLHNFDDIVFSCFLPDDWLNEFRMPQHVLVYVYAGFLIKRTFMIHHTMRIVWWNPPPKPSQKNCSATSAIHSASSATKTFNSKHKPFYPYN</sequence>
<dbReference type="Proteomes" id="UP000294834">
    <property type="component" value="Unassembled WGS sequence"/>
</dbReference>
<reference evidence="5 6" key="1">
    <citation type="journal article" date="2019" name="Nat. Med.">
        <title>A library of human gut bacterial isolates paired with longitudinal multiomics data enables mechanistic microbiome research.</title>
        <authorList>
            <person name="Poyet M."/>
            <person name="Groussin M."/>
            <person name="Gibbons S.M."/>
            <person name="Avila-Pacheco J."/>
            <person name="Jiang X."/>
            <person name="Kearney S.M."/>
            <person name="Perrotta A.R."/>
            <person name="Berdy B."/>
            <person name="Zhao S."/>
            <person name="Lieberman T.D."/>
            <person name="Swanson P.K."/>
            <person name="Smith M."/>
            <person name="Roesemann S."/>
            <person name="Alexander J.E."/>
            <person name="Rich S.A."/>
            <person name="Livny J."/>
            <person name="Vlamakis H."/>
            <person name="Clish C."/>
            <person name="Bullock K."/>
            <person name="Deik A."/>
            <person name="Scott J."/>
            <person name="Pierce K.A."/>
            <person name="Xavier R.J."/>
            <person name="Alm E.J."/>
        </authorList>
    </citation>
    <scope>NUCLEOTIDE SEQUENCE [LARGE SCALE GENOMIC DNA]</scope>
    <source>
        <strain evidence="1 6">BIOML-A1</strain>
        <strain evidence="2 5">BIOML-A4</strain>
    </source>
</reference>
<protein>
    <submittedName>
        <fullName evidence="1">Uncharacterized protein</fullName>
    </submittedName>
</protein>
<name>A0A4Q5HPJ7_9BACT</name>
<evidence type="ECO:0000313" key="1">
    <source>
        <dbReference type="EMBL" id="KAA5394700.1"/>
    </source>
</evidence>
<dbReference type="EMBL" id="VVYY01000019">
    <property type="protein sequence ID" value="KAA5394700.1"/>
    <property type="molecule type" value="Genomic_DNA"/>
</dbReference>
<reference evidence="3 4" key="2">
    <citation type="journal article" date="2019" name="Nat. Microbiol.">
        <title>Genomic variation and strain-specific functional adaptation in the human gut microbiome during early life.</title>
        <authorList>
            <person name="Vatanen T."/>
            <person name="Plichta D.R."/>
            <person name="Somani J."/>
            <person name="Munch P.C."/>
            <person name="Arthur T.D."/>
            <person name="Hall A.B."/>
            <person name="Rudolf S."/>
            <person name="Oakeley E.J."/>
            <person name="Ke X."/>
            <person name="Young R.A."/>
            <person name="Haiser H.J."/>
            <person name="Kolde R."/>
            <person name="Yassour M."/>
            <person name="Luopajarvi K."/>
            <person name="Siljander H."/>
            <person name="Virtanen S.M."/>
            <person name="Ilonen J."/>
            <person name="Uibo R."/>
            <person name="Tillmann V."/>
            <person name="Mokurov S."/>
            <person name="Dorshakova N."/>
            <person name="Porter J.A."/>
            <person name="McHardy A.C."/>
            <person name="Lahdesmaki H."/>
            <person name="Vlamakis H."/>
            <person name="Huttenhower C."/>
            <person name="Knip M."/>
            <person name="Xavier R.J."/>
        </authorList>
    </citation>
    <scope>NUCLEOTIDE SEQUENCE [LARGE SCALE GENOMIC DNA]</scope>
    <source>
        <strain evidence="3 4">RJX1052</strain>
    </source>
</reference>
<gene>
    <name evidence="3" type="ORF">E1J06_23300</name>
    <name evidence="2" type="ORF">F2Y51_17610</name>
    <name evidence="1" type="ORF">F2Y58_18195</name>
</gene>
<evidence type="ECO:0000313" key="2">
    <source>
        <dbReference type="EMBL" id="KAA5402809.1"/>
    </source>
</evidence>
<dbReference type="Proteomes" id="UP000481616">
    <property type="component" value="Unassembled WGS sequence"/>
</dbReference>
<dbReference type="AlphaFoldDB" id="A0A4Q5HPJ7"/>
<dbReference type="EMBL" id="VVZA01000019">
    <property type="protein sequence ID" value="KAA5402809.1"/>
    <property type="molecule type" value="Genomic_DNA"/>
</dbReference>
<organism evidence="1 6">
    <name type="scientific">Phocaeicola dorei</name>
    <dbReference type="NCBI Taxonomy" id="357276"/>
    <lineage>
        <taxon>Bacteria</taxon>
        <taxon>Pseudomonadati</taxon>
        <taxon>Bacteroidota</taxon>
        <taxon>Bacteroidia</taxon>
        <taxon>Bacteroidales</taxon>
        <taxon>Bacteroidaceae</taxon>
        <taxon>Phocaeicola</taxon>
    </lineage>
</organism>
<dbReference type="Proteomes" id="UP000441162">
    <property type="component" value="Unassembled WGS sequence"/>
</dbReference>
<evidence type="ECO:0000313" key="5">
    <source>
        <dbReference type="Proteomes" id="UP000441162"/>
    </source>
</evidence>
<evidence type="ECO:0000313" key="6">
    <source>
        <dbReference type="Proteomes" id="UP000481616"/>
    </source>
</evidence>
<proteinExistence type="predicted"/>